<gene>
    <name evidence="3" type="ORF">M5G11_20660</name>
</gene>
<evidence type="ECO:0000313" key="3">
    <source>
        <dbReference type="EMBL" id="MDD0992947.1"/>
    </source>
</evidence>
<dbReference type="EMBL" id="JAMDGY010000071">
    <property type="protein sequence ID" value="MDD0992947.1"/>
    <property type="molecule type" value="Genomic_DNA"/>
</dbReference>
<keyword evidence="3" id="KW-0645">Protease</keyword>
<feature type="coiled-coil region" evidence="1">
    <location>
        <begin position="236"/>
        <end position="263"/>
    </location>
</feature>
<dbReference type="GO" id="GO:0006508">
    <property type="term" value="P:proteolysis"/>
    <property type="evidence" value="ECO:0007669"/>
    <property type="project" value="UniProtKB-KW"/>
</dbReference>
<protein>
    <submittedName>
        <fullName evidence="3">Phage protease</fullName>
    </submittedName>
</protein>
<dbReference type="Proteomes" id="UP001148203">
    <property type="component" value="Unassembled WGS sequence"/>
</dbReference>
<dbReference type="GO" id="GO:0008233">
    <property type="term" value="F:peptidase activity"/>
    <property type="evidence" value="ECO:0007669"/>
    <property type="project" value="UniProtKB-KW"/>
</dbReference>
<evidence type="ECO:0000256" key="2">
    <source>
        <dbReference type="SAM" id="MobiDB-lite"/>
    </source>
</evidence>
<reference evidence="3 4" key="1">
    <citation type="submission" date="2022-05" db="EMBL/GenBank/DDBJ databases">
        <title>Novel Pseudomonas spp. Isolated from a Rainbow Trout Aquaculture Facility.</title>
        <authorList>
            <person name="Testerman T."/>
            <person name="Graf J."/>
        </authorList>
    </citation>
    <scope>NUCLEOTIDE SEQUENCE [LARGE SCALE GENOMIC DNA]</scope>
    <source>
        <strain evidence="3 4">ID681</strain>
    </source>
</reference>
<evidence type="ECO:0000256" key="1">
    <source>
        <dbReference type="SAM" id="Coils"/>
    </source>
</evidence>
<feature type="region of interest" description="Disordered" evidence="2">
    <location>
        <begin position="207"/>
        <end position="232"/>
    </location>
</feature>
<sequence length="390" mass="42111">MGRTFAQSVRITSTTCAQTMKPLHIFRPGKHTAMSGESFNITESDIAATVLAYDPALHEAPLVLGHPQHDAPAAGWVKSISASADGLNAEPQQIDPAFAELIAKKAYKKISASFYHPDSPSNPVPGVYYLRHVGFLGALAPAVKGLRPIELAEDEEGVIAFGDFGHETTASLWRRLREFLIGDRGQEVADQVIPTWAIDTISDAARGDDKPFPAFSDPAKTQTPTTEDTPVTEEEKAALLADNARLQREVQQHKDEKRQGAQAAIHSGNVAFAEDLVAAGRLLPKHSAALIAVLDFAEGTEKPLEFGEGDARQPVATGLKAIFNDLPKQISFAEQASKERQTSGARTGAELEFAEVETDPGRLDLHVRASQLAADKNIPYESAVRQLINQ</sequence>
<organism evidence="3 4">
    <name type="scientific">Pseudomonas fontis</name>
    <dbReference type="NCBI Taxonomy" id="2942633"/>
    <lineage>
        <taxon>Bacteria</taxon>
        <taxon>Pseudomonadati</taxon>
        <taxon>Pseudomonadota</taxon>
        <taxon>Gammaproteobacteria</taxon>
        <taxon>Pseudomonadales</taxon>
        <taxon>Pseudomonadaceae</taxon>
        <taxon>Pseudomonas</taxon>
    </lineage>
</organism>
<keyword evidence="3" id="KW-0378">Hydrolase</keyword>
<dbReference type="InterPro" id="IPR012106">
    <property type="entry name" value="Phage_Mu_Gp1"/>
</dbReference>
<keyword evidence="4" id="KW-1185">Reference proteome</keyword>
<dbReference type="RefSeq" id="WP_273910141.1">
    <property type="nucleotide sequence ID" value="NZ_JAMDGX010000022.1"/>
</dbReference>
<keyword evidence="1" id="KW-0175">Coiled coil</keyword>
<comment type="caution">
    <text evidence="3">The sequence shown here is derived from an EMBL/GenBank/DDBJ whole genome shotgun (WGS) entry which is preliminary data.</text>
</comment>
<dbReference type="Pfam" id="PF10123">
    <property type="entry name" value="Mu-like_Pro"/>
    <property type="match status" value="1"/>
</dbReference>
<evidence type="ECO:0000313" key="4">
    <source>
        <dbReference type="Proteomes" id="UP001148203"/>
    </source>
</evidence>
<name>A0ABT5NXV7_9PSED</name>
<accession>A0ABT5NXV7</accession>
<proteinExistence type="predicted"/>